<dbReference type="InterPro" id="IPR038501">
    <property type="entry name" value="Spore_GerAC_C_sf"/>
</dbReference>
<dbReference type="Pfam" id="PF25198">
    <property type="entry name" value="Spore_GerAC_N"/>
    <property type="match status" value="1"/>
</dbReference>
<dbReference type="PROSITE" id="PS51257">
    <property type="entry name" value="PROKAR_LIPOPROTEIN"/>
    <property type="match status" value="1"/>
</dbReference>
<dbReference type="Proteomes" id="UP001304650">
    <property type="component" value="Chromosome"/>
</dbReference>
<feature type="domain" description="Spore germination GerAC-like C-terminal" evidence="8">
    <location>
        <begin position="196"/>
        <end position="359"/>
    </location>
</feature>
<evidence type="ECO:0000256" key="6">
    <source>
        <dbReference type="ARBA" id="ARBA00023139"/>
    </source>
</evidence>
<gene>
    <name evidence="10" type="ORF">MJB10_25435</name>
</gene>
<evidence type="ECO:0000313" key="10">
    <source>
        <dbReference type="EMBL" id="WNR44365.1"/>
    </source>
</evidence>
<dbReference type="PANTHER" id="PTHR35789">
    <property type="entry name" value="SPORE GERMINATION PROTEIN B3"/>
    <property type="match status" value="1"/>
</dbReference>
<dbReference type="PANTHER" id="PTHR35789:SF1">
    <property type="entry name" value="SPORE GERMINATION PROTEIN B3"/>
    <property type="match status" value="1"/>
</dbReference>
<dbReference type="EMBL" id="CP130319">
    <property type="protein sequence ID" value="WNR44365.1"/>
    <property type="molecule type" value="Genomic_DNA"/>
</dbReference>
<evidence type="ECO:0000259" key="9">
    <source>
        <dbReference type="Pfam" id="PF25198"/>
    </source>
</evidence>
<dbReference type="RefSeq" id="WP_314799912.1">
    <property type="nucleotide sequence ID" value="NZ_CP130319.1"/>
</dbReference>
<keyword evidence="11" id="KW-1185">Reference proteome</keyword>
<keyword evidence="3" id="KW-0309">Germination</keyword>
<comment type="subcellular location">
    <subcellularLocation>
        <location evidence="1">Membrane</location>
        <topology evidence="1">Lipid-anchor</topology>
    </subcellularLocation>
</comment>
<sequence>MKYLMLLSLILLAAGCGTMKDKKILDDQGLALILALDRTDQGKLSVTTVIPNLSKDAKEKTQIFNVVVQGVHEAWEQFRKKAGKYIIPGQVKLILFSKESAKQGLSPMLVPLFRDPSISSTVFVGITDGPAQQVVQAKLKDKGMIDEYLFGLVNKEERPAKAGESRFGYTVKTLYTSGLDNTLPVLKLEKDEITVKGLAVMRHGQLAGIIDKTSTPYFYLLKGISYNDILVFAFNPKNKENIASLSFTSNQRALQMTHSNPHKIGMKISVQGQLFEHGGYDVENPEQYDMLKQTITKEIKMNCEKLLKQLQAMNADPIGLGPYYKARLNPKEWSDAWWRTTFPDLTIDVNVELKTLQTGISN</sequence>
<organism evidence="10 11">
    <name type="scientific">Paenibacillus roseopurpureus</name>
    <dbReference type="NCBI Taxonomy" id="2918901"/>
    <lineage>
        <taxon>Bacteria</taxon>
        <taxon>Bacillati</taxon>
        <taxon>Bacillota</taxon>
        <taxon>Bacilli</taxon>
        <taxon>Bacillales</taxon>
        <taxon>Paenibacillaceae</taxon>
        <taxon>Paenibacillus</taxon>
    </lineage>
</organism>
<evidence type="ECO:0000256" key="5">
    <source>
        <dbReference type="ARBA" id="ARBA00023136"/>
    </source>
</evidence>
<dbReference type="InterPro" id="IPR046953">
    <property type="entry name" value="Spore_GerAC-like_C"/>
</dbReference>
<keyword evidence="4" id="KW-0732">Signal</keyword>
<evidence type="ECO:0000256" key="2">
    <source>
        <dbReference type="ARBA" id="ARBA00007886"/>
    </source>
</evidence>
<dbReference type="Pfam" id="PF05504">
    <property type="entry name" value="Spore_GerAC"/>
    <property type="match status" value="1"/>
</dbReference>
<accession>A0AA96LTF6</accession>
<comment type="similarity">
    <text evidence="2">Belongs to the GerABKC lipoprotein family.</text>
</comment>
<name>A0AA96LTF6_9BACL</name>
<dbReference type="GO" id="GO:0016020">
    <property type="term" value="C:membrane"/>
    <property type="evidence" value="ECO:0007669"/>
    <property type="project" value="UniProtKB-SubCell"/>
</dbReference>
<feature type="domain" description="Spore germination protein N-terminal" evidence="9">
    <location>
        <begin position="21"/>
        <end position="187"/>
    </location>
</feature>
<dbReference type="GO" id="GO:0009847">
    <property type="term" value="P:spore germination"/>
    <property type="evidence" value="ECO:0007669"/>
    <property type="project" value="InterPro"/>
</dbReference>
<dbReference type="AlphaFoldDB" id="A0AA96LTF6"/>
<dbReference type="InterPro" id="IPR008844">
    <property type="entry name" value="Spore_GerAC-like"/>
</dbReference>
<proteinExistence type="inferred from homology"/>
<evidence type="ECO:0000256" key="7">
    <source>
        <dbReference type="ARBA" id="ARBA00023288"/>
    </source>
</evidence>
<keyword evidence="6" id="KW-0564">Palmitate</keyword>
<dbReference type="InterPro" id="IPR057336">
    <property type="entry name" value="GerAC_N"/>
</dbReference>
<evidence type="ECO:0000256" key="1">
    <source>
        <dbReference type="ARBA" id="ARBA00004635"/>
    </source>
</evidence>
<keyword evidence="7" id="KW-0449">Lipoprotein</keyword>
<evidence type="ECO:0000259" key="8">
    <source>
        <dbReference type="Pfam" id="PF05504"/>
    </source>
</evidence>
<evidence type="ECO:0000256" key="3">
    <source>
        <dbReference type="ARBA" id="ARBA00022544"/>
    </source>
</evidence>
<reference evidence="10" key="1">
    <citation type="submission" date="2022-02" db="EMBL/GenBank/DDBJ databases">
        <title>Paenibacillus sp. MBLB1832 Whole Genome Shotgun Sequencing.</title>
        <authorList>
            <person name="Hwang C.Y."/>
            <person name="Cho E.-S."/>
            <person name="Seo M.-J."/>
        </authorList>
    </citation>
    <scope>NUCLEOTIDE SEQUENCE</scope>
    <source>
        <strain evidence="10">MBLB1832</strain>
    </source>
</reference>
<dbReference type="KEGG" id="proo:MJB10_25435"/>
<dbReference type="Gene3D" id="3.30.300.210">
    <property type="entry name" value="Nutrient germinant receptor protein C, domain 3"/>
    <property type="match status" value="1"/>
</dbReference>
<keyword evidence="5" id="KW-0472">Membrane</keyword>
<evidence type="ECO:0000256" key="4">
    <source>
        <dbReference type="ARBA" id="ARBA00022729"/>
    </source>
</evidence>
<evidence type="ECO:0000313" key="11">
    <source>
        <dbReference type="Proteomes" id="UP001304650"/>
    </source>
</evidence>
<dbReference type="NCBIfam" id="TIGR02887">
    <property type="entry name" value="spore_ger_x_C"/>
    <property type="match status" value="1"/>
</dbReference>
<protein>
    <submittedName>
        <fullName evidence="10">Ger(X)C family spore germination protein</fullName>
    </submittedName>
</protein>